<protein>
    <recommendedName>
        <fullName evidence="4">PH domain-containing protein</fullName>
    </recommendedName>
</protein>
<name>A0ABW7I0M7_9ACTN</name>
<dbReference type="Proteomes" id="UP001607069">
    <property type="component" value="Unassembled WGS sequence"/>
</dbReference>
<sequence>MFSTVAVLVPVRGAAGGPAEEFGAAAAMFGTVVFIRRIAESRIVLGRETLTMVEPLMTYEVHYAAVSRVGSDGGTLMVETTDGEVLHSMGFGGSLVDHFVGTTDKAVERIRLRLPGRPQGHRKTEAPPAPPVRRRVTRSWPTDIFLAATVICAACAGVVNLL</sequence>
<dbReference type="RefSeq" id="WP_279950127.1">
    <property type="nucleotide sequence ID" value="NZ_BAABEN010000019.1"/>
</dbReference>
<evidence type="ECO:0000256" key="1">
    <source>
        <dbReference type="SAM" id="MobiDB-lite"/>
    </source>
</evidence>
<organism evidence="2 3">
    <name type="scientific">Streptomyces chitinivorans</name>
    <dbReference type="NCBI Taxonomy" id="1257027"/>
    <lineage>
        <taxon>Bacteria</taxon>
        <taxon>Bacillati</taxon>
        <taxon>Actinomycetota</taxon>
        <taxon>Actinomycetes</taxon>
        <taxon>Kitasatosporales</taxon>
        <taxon>Streptomycetaceae</taxon>
        <taxon>Streptomyces</taxon>
    </lineage>
</organism>
<dbReference type="EMBL" id="JBIHMK010000134">
    <property type="protein sequence ID" value="MFH0251404.1"/>
    <property type="molecule type" value="Genomic_DNA"/>
</dbReference>
<gene>
    <name evidence="2" type="ORF">ACG5V6_24700</name>
</gene>
<comment type="caution">
    <text evidence="2">The sequence shown here is derived from an EMBL/GenBank/DDBJ whole genome shotgun (WGS) entry which is preliminary data.</text>
</comment>
<reference evidence="2 3" key="1">
    <citation type="submission" date="2024-10" db="EMBL/GenBank/DDBJ databases">
        <authorList>
            <person name="Cho J.-C."/>
        </authorList>
    </citation>
    <scope>NUCLEOTIDE SEQUENCE [LARGE SCALE GENOMIC DNA]</scope>
    <source>
        <strain evidence="2 3">KCTC29696</strain>
    </source>
</reference>
<evidence type="ECO:0000313" key="2">
    <source>
        <dbReference type="EMBL" id="MFH0251404.1"/>
    </source>
</evidence>
<accession>A0ABW7I0M7</accession>
<keyword evidence="3" id="KW-1185">Reference proteome</keyword>
<evidence type="ECO:0000313" key="3">
    <source>
        <dbReference type="Proteomes" id="UP001607069"/>
    </source>
</evidence>
<feature type="region of interest" description="Disordered" evidence="1">
    <location>
        <begin position="115"/>
        <end position="134"/>
    </location>
</feature>
<proteinExistence type="predicted"/>
<evidence type="ECO:0008006" key="4">
    <source>
        <dbReference type="Google" id="ProtNLM"/>
    </source>
</evidence>